<dbReference type="AlphaFoldDB" id="A0AAJ5F425"/>
<dbReference type="InterPro" id="IPR050106">
    <property type="entry name" value="HistidinolP_aminotransfase"/>
</dbReference>
<evidence type="ECO:0000256" key="4">
    <source>
        <dbReference type="ARBA" id="ARBA00022576"/>
    </source>
</evidence>
<feature type="region of interest" description="Disordered" evidence="10">
    <location>
        <begin position="1"/>
        <end position="26"/>
    </location>
</feature>
<comment type="pathway">
    <text evidence="1">Amino-acid biosynthesis; L-histidine biosynthesis; L-histidine from 5-phospho-alpha-D-ribose 1-diphosphate: step 7/9.</text>
</comment>
<dbReference type="EC" id="2.6.1.9" evidence="3"/>
<dbReference type="Gene3D" id="3.90.1150.10">
    <property type="entry name" value="Aspartate Aminotransferase, domain 1"/>
    <property type="match status" value="1"/>
</dbReference>
<evidence type="ECO:0000256" key="3">
    <source>
        <dbReference type="ARBA" id="ARBA00012748"/>
    </source>
</evidence>
<dbReference type="InterPro" id="IPR004839">
    <property type="entry name" value="Aminotransferase_I/II_large"/>
</dbReference>
<dbReference type="InterPro" id="IPR015424">
    <property type="entry name" value="PyrdxlP-dep_Trfase"/>
</dbReference>
<keyword evidence="8" id="KW-0368">Histidine biosynthesis</keyword>
<evidence type="ECO:0000256" key="7">
    <source>
        <dbReference type="ARBA" id="ARBA00022898"/>
    </source>
</evidence>
<feature type="compositionally biased region" description="Low complexity" evidence="10">
    <location>
        <begin position="13"/>
        <end position="23"/>
    </location>
</feature>
<evidence type="ECO:0000256" key="8">
    <source>
        <dbReference type="ARBA" id="ARBA00023102"/>
    </source>
</evidence>
<comment type="catalytic activity">
    <reaction evidence="9">
        <text>L-histidinol phosphate + 2-oxoglutarate = 3-(imidazol-4-yl)-2-oxopropyl phosphate + L-glutamate</text>
        <dbReference type="Rhea" id="RHEA:23744"/>
        <dbReference type="ChEBI" id="CHEBI:16810"/>
        <dbReference type="ChEBI" id="CHEBI:29985"/>
        <dbReference type="ChEBI" id="CHEBI:57766"/>
        <dbReference type="ChEBI" id="CHEBI:57980"/>
        <dbReference type="EC" id="2.6.1.9"/>
    </reaction>
</comment>
<dbReference type="InterPro" id="IPR015421">
    <property type="entry name" value="PyrdxlP-dep_Trfase_major"/>
</dbReference>
<protein>
    <recommendedName>
        <fullName evidence="3">histidinol-phosphate transaminase</fullName>
        <ecNumber evidence="3">2.6.1.9</ecNumber>
    </recommendedName>
</protein>
<proteinExistence type="inferred from homology"/>
<feature type="domain" description="Aminotransferase class I/classII large" evidence="11">
    <location>
        <begin position="62"/>
        <end position="363"/>
    </location>
</feature>
<evidence type="ECO:0000313" key="12">
    <source>
        <dbReference type="EMBL" id="TLK29849.1"/>
    </source>
</evidence>
<evidence type="ECO:0000256" key="2">
    <source>
        <dbReference type="ARBA" id="ARBA00007970"/>
    </source>
</evidence>
<dbReference type="PANTHER" id="PTHR43643:SF6">
    <property type="entry name" value="HISTIDINOL-PHOSPHATE AMINOTRANSFERASE"/>
    <property type="match status" value="1"/>
</dbReference>
<keyword evidence="6" id="KW-0808">Transferase</keyword>
<evidence type="ECO:0000256" key="5">
    <source>
        <dbReference type="ARBA" id="ARBA00022605"/>
    </source>
</evidence>
<dbReference type="PANTHER" id="PTHR43643">
    <property type="entry name" value="HISTIDINOL-PHOSPHATE AMINOTRANSFERASE 2"/>
    <property type="match status" value="1"/>
</dbReference>
<dbReference type="InterPro" id="IPR015422">
    <property type="entry name" value="PyrdxlP-dep_Trfase_small"/>
</dbReference>
<dbReference type="GO" id="GO:0030170">
    <property type="term" value="F:pyridoxal phosphate binding"/>
    <property type="evidence" value="ECO:0007669"/>
    <property type="project" value="InterPro"/>
</dbReference>
<evidence type="ECO:0000256" key="10">
    <source>
        <dbReference type="SAM" id="MobiDB-lite"/>
    </source>
</evidence>
<dbReference type="GO" id="GO:0000105">
    <property type="term" value="P:L-histidine biosynthetic process"/>
    <property type="evidence" value="ECO:0007669"/>
    <property type="project" value="UniProtKB-KW"/>
</dbReference>
<dbReference type="EMBL" id="VBRC01000003">
    <property type="protein sequence ID" value="TLK29849.1"/>
    <property type="molecule type" value="Genomic_DNA"/>
</dbReference>
<keyword evidence="5" id="KW-0028">Amino-acid biosynthesis</keyword>
<organism evidence="12 13">
    <name type="scientific">Deinococcus metallilatus</name>
    <dbReference type="NCBI Taxonomy" id="1211322"/>
    <lineage>
        <taxon>Bacteria</taxon>
        <taxon>Thermotogati</taxon>
        <taxon>Deinococcota</taxon>
        <taxon>Deinococci</taxon>
        <taxon>Deinococcales</taxon>
        <taxon>Deinococcaceae</taxon>
        <taxon>Deinococcus</taxon>
    </lineage>
</organism>
<evidence type="ECO:0000259" key="11">
    <source>
        <dbReference type="Pfam" id="PF00155"/>
    </source>
</evidence>
<accession>A0AAJ5F425</accession>
<name>A0AAJ5F425_9DEIO</name>
<keyword evidence="7" id="KW-0663">Pyridoxal phosphate</keyword>
<sequence>MRGAACPLRRTWPARSGSPAGRSPSPPWPCCCPLAGDAVADLPPLLPRAPHGGPTARPFKGLDFSVNANPYGPNPRLLRALHAADHAHYPDPTYTGVRARLAAWHGVEADEVALAVGASDLLHRLARAFLPPGGTLLSLRAPFGELARAAALVRARVEVVADVPAVLAPDVRLVYLGQPHNPTGEVRTVGELRALADACAGVGALLLVDEAYMPFTAAPSSPRHPSVVRLLSPGKAHGLVGARPAYALAGPDVVARLENLAPAWHVPAGTAAILAALPDAGAFLAWTLPRVAREARVLAAGLAPFGHVEHHGTPYMTLEVGDGARVTAALLERGVKVRDCASYGYPERIRVSTRLSEENARLVAAVRVVLEGGEHG</sequence>
<keyword evidence="4 12" id="KW-0032">Aminotransferase</keyword>
<dbReference type="GO" id="GO:0004400">
    <property type="term" value="F:histidinol-phosphate transaminase activity"/>
    <property type="evidence" value="ECO:0007669"/>
    <property type="project" value="UniProtKB-EC"/>
</dbReference>
<evidence type="ECO:0000256" key="1">
    <source>
        <dbReference type="ARBA" id="ARBA00005011"/>
    </source>
</evidence>
<evidence type="ECO:0000256" key="6">
    <source>
        <dbReference type="ARBA" id="ARBA00022679"/>
    </source>
</evidence>
<dbReference type="SUPFAM" id="SSF53383">
    <property type="entry name" value="PLP-dependent transferases"/>
    <property type="match status" value="1"/>
</dbReference>
<comment type="caution">
    <text evidence="12">The sequence shown here is derived from an EMBL/GenBank/DDBJ whole genome shotgun (WGS) entry which is preliminary data.</text>
</comment>
<reference evidence="12 13" key="1">
    <citation type="submission" date="2019-04" db="EMBL/GenBank/DDBJ databases">
        <title>Deinococcus metalilatus MA1002 mutant No.5.</title>
        <authorList>
            <person name="Park W."/>
            <person name="Park C."/>
        </authorList>
    </citation>
    <scope>NUCLEOTIDE SEQUENCE [LARGE SCALE GENOMIC DNA]</scope>
    <source>
        <strain evidence="12 13">MA1002-m5</strain>
    </source>
</reference>
<dbReference type="Gene3D" id="3.40.640.10">
    <property type="entry name" value="Type I PLP-dependent aspartate aminotransferase-like (Major domain)"/>
    <property type="match status" value="1"/>
</dbReference>
<gene>
    <name evidence="12" type="ORF">FCS05_04715</name>
</gene>
<evidence type="ECO:0000313" key="13">
    <source>
        <dbReference type="Proteomes" id="UP000308000"/>
    </source>
</evidence>
<dbReference type="CDD" id="cd00609">
    <property type="entry name" value="AAT_like"/>
    <property type="match status" value="1"/>
</dbReference>
<comment type="similarity">
    <text evidence="2">Belongs to the class-II pyridoxal-phosphate-dependent aminotransferase family. Histidinol-phosphate aminotransferase subfamily.</text>
</comment>
<evidence type="ECO:0000256" key="9">
    <source>
        <dbReference type="ARBA" id="ARBA00047481"/>
    </source>
</evidence>
<dbReference type="Pfam" id="PF00155">
    <property type="entry name" value="Aminotran_1_2"/>
    <property type="match status" value="1"/>
</dbReference>
<dbReference type="Proteomes" id="UP000308000">
    <property type="component" value="Unassembled WGS sequence"/>
</dbReference>